<gene>
    <name evidence="6" type="ORF">ECPE_LOCUS8110</name>
</gene>
<dbReference type="Proteomes" id="UP000272942">
    <property type="component" value="Unassembled WGS sequence"/>
</dbReference>
<feature type="region of interest" description="Disordered" evidence="5">
    <location>
        <begin position="309"/>
        <end position="346"/>
    </location>
</feature>
<comment type="subcellular location">
    <subcellularLocation>
        <location evidence="1">Cytoplasm</location>
        <location evidence="1">Cytoskeleton</location>
    </subcellularLocation>
</comment>
<keyword evidence="2" id="KW-0963">Cytoplasm</keyword>
<keyword evidence="3" id="KW-0206">Cytoskeleton</keyword>
<reference evidence="6 7" key="1">
    <citation type="submission" date="2018-11" db="EMBL/GenBank/DDBJ databases">
        <authorList>
            <consortium name="Pathogen Informatics"/>
        </authorList>
    </citation>
    <scope>NUCLEOTIDE SEQUENCE [LARGE SCALE GENOMIC DNA]</scope>
    <source>
        <strain evidence="6 7">Egypt</strain>
    </source>
</reference>
<protein>
    <submittedName>
        <fullName evidence="6">Uncharacterized protein</fullName>
    </submittedName>
</protein>
<dbReference type="GO" id="GO:0006915">
    <property type="term" value="P:apoptotic process"/>
    <property type="evidence" value="ECO:0007669"/>
    <property type="project" value="TreeGrafter"/>
</dbReference>
<feature type="compositionally biased region" description="Basic and acidic residues" evidence="5">
    <location>
        <begin position="309"/>
        <end position="318"/>
    </location>
</feature>
<evidence type="ECO:0000313" key="7">
    <source>
        <dbReference type="Proteomes" id="UP000272942"/>
    </source>
</evidence>
<keyword evidence="7" id="KW-1185">Reference proteome</keyword>
<dbReference type="OrthoDB" id="6431598at2759"/>
<evidence type="ECO:0000256" key="1">
    <source>
        <dbReference type="ARBA" id="ARBA00004245"/>
    </source>
</evidence>
<organism evidence="6 7">
    <name type="scientific">Echinostoma caproni</name>
    <dbReference type="NCBI Taxonomy" id="27848"/>
    <lineage>
        <taxon>Eukaryota</taxon>
        <taxon>Metazoa</taxon>
        <taxon>Spiralia</taxon>
        <taxon>Lophotrochozoa</taxon>
        <taxon>Platyhelminthes</taxon>
        <taxon>Trematoda</taxon>
        <taxon>Digenea</taxon>
        <taxon>Plagiorchiida</taxon>
        <taxon>Echinostomata</taxon>
        <taxon>Echinostomatoidea</taxon>
        <taxon>Echinostomatidae</taxon>
        <taxon>Echinostoma</taxon>
    </lineage>
</organism>
<feature type="coiled-coil region" evidence="4">
    <location>
        <begin position="226"/>
        <end position="285"/>
    </location>
</feature>
<evidence type="ECO:0000256" key="2">
    <source>
        <dbReference type="ARBA" id="ARBA00022490"/>
    </source>
</evidence>
<evidence type="ECO:0000256" key="4">
    <source>
        <dbReference type="SAM" id="Coils"/>
    </source>
</evidence>
<dbReference type="AlphaFoldDB" id="A0A3P8HZ53"/>
<dbReference type="PANTHER" id="PTHR31183">
    <property type="entry name" value="TRICHOPLEIN KERATIN FILAMENT-BINDING PROTEIN FAMILY MEMBER"/>
    <property type="match status" value="1"/>
</dbReference>
<dbReference type="PANTHER" id="PTHR31183:SF2">
    <property type="entry name" value="TRICHOPLEIN KERATIN FILAMENT-BINDING PROTEIN"/>
    <property type="match status" value="1"/>
</dbReference>
<dbReference type="InterPro" id="IPR043596">
    <property type="entry name" value="CFAP53/TCHP"/>
</dbReference>
<feature type="compositionally biased region" description="Polar residues" evidence="5">
    <location>
        <begin position="319"/>
        <end position="338"/>
    </location>
</feature>
<keyword evidence="4" id="KW-0175">Coiled coil</keyword>
<dbReference type="GO" id="GO:0045095">
    <property type="term" value="C:keratin filament"/>
    <property type="evidence" value="ECO:0007669"/>
    <property type="project" value="TreeGrafter"/>
</dbReference>
<evidence type="ECO:0000256" key="5">
    <source>
        <dbReference type="SAM" id="MobiDB-lite"/>
    </source>
</evidence>
<proteinExistence type="predicted"/>
<evidence type="ECO:0000313" key="6">
    <source>
        <dbReference type="EMBL" id="VDP82785.1"/>
    </source>
</evidence>
<accession>A0A3P8HZ53</accession>
<evidence type="ECO:0000256" key="3">
    <source>
        <dbReference type="ARBA" id="ARBA00023212"/>
    </source>
</evidence>
<sequence length="346" mass="41486">MECYFQNQEMENMRELEAQADEAERLHQRNLESEEMRMRQLEAKREYLSSLQRQLDEIRQREDEAKELEKEEMKLAYELNKLECLDRERKSIEEKCKRELHGKALLRQHQAALRRRSAEVQAELEADLKWLSQLSEQNQIEDQKRISKREQERDSLATMRERIQSELDLERKQEIELDALQSHEAARLWSKREEEWRKESEARQKLLQEVLEDRRNQLCQRIEYNRRRQQEELETRESLLEALEKAHQNGMEESQNGFSAIETQRRELESQIAENREMRLEARRNAEAEAKVSREAERAYEEMLRQEAEKMKISDSNRKTAISTIPTRSGDTSATVIQSRPGGNIW</sequence>
<feature type="coiled-coil region" evidence="4">
    <location>
        <begin position="6"/>
        <end position="88"/>
    </location>
</feature>
<name>A0A3P8HZ53_9TREM</name>
<dbReference type="EMBL" id="UZAN01045529">
    <property type="protein sequence ID" value="VDP82785.1"/>
    <property type="molecule type" value="Genomic_DNA"/>
</dbReference>